<gene>
    <name evidence="2" type="ORF">FN924_01820</name>
</gene>
<dbReference type="KEGG" id="aqt:FN924_01820"/>
<dbReference type="Proteomes" id="UP000315215">
    <property type="component" value="Chromosome"/>
</dbReference>
<dbReference type="InterPro" id="IPR036237">
    <property type="entry name" value="Xyl_isomerase-like_sf"/>
</dbReference>
<reference evidence="2 3" key="1">
    <citation type="submission" date="2019-07" db="EMBL/GenBank/DDBJ databases">
        <authorList>
            <person name="Li J."/>
        </authorList>
    </citation>
    <scope>NUCLEOTIDE SEQUENCE [LARGE SCALE GENOMIC DNA]</scope>
    <source>
        <strain evidence="2 3">TKL69</strain>
    </source>
</reference>
<dbReference type="EMBL" id="CP041666">
    <property type="protein sequence ID" value="QDP39055.1"/>
    <property type="molecule type" value="Genomic_DNA"/>
</dbReference>
<evidence type="ECO:0000259" key="1">
    <source>
        <dbReference type="Pfam" id="PF01261"/>
    </source>
</evidence>
<name>A0A516KCB7_9BACI</name>
<keyword evidence="3" id="KW-1185">Reference proteome</keyword>
<protein>
    <submittedName>
        <fullName evidence="2">Sugar phosphate isomerase/epimerase</fullName>
    </submittedName>
</protein>
<dbReference type="OrthoDB" id="110795at2"/>
<dbReference type="RefSeq" id="WP_143891805.1">
    <property type="nucleotide sequence ID" value="NZ_CP041666.1"/>
</dbReference>
<dbReference type="PANTHER" id="PTHR12110">
    <property type="entry name" value="HYDROXYPYRUVATE ISOMERASE"/>
    <property type="match status" value="1"/>
</dbReference>
<proteinExistence type="predicted"/>
<sequence>MNLYLSSTLCWAYPINDVLRIAKQLEYNGVEVWAEQVWYHDTTIESMVQTNQICGMDLSLHAASWDLNITSLNKGIQRQSIREIEKSIVLAQQIGASSVTIHPGKMTLESDWLDYHYQGMIENLQHLAQFAKQADVDLSLELMEPKEKEIIITPEQINRLLEELPDNVYVTFDSAHVPLTENILDYFKRTNRINKVHLSDCNEYVNHLPLGTGVADLNPFLEELQAFRHPIVIEGFENNKSLYSLLTNTKFLKHFIHKQNSFQNFG</sequence>
<dbReference type="AlphaFoldDB" id="A0A516KCB7"/>
<dbReference type="PANTHER" id="PTHR12110:SF21">
    <property type="entry name" value="XYLOSE ISOMERASE-LIKE TIM BARREL DOMAIN-CONTAINING PROTEIN"/>
    <property type="match status" value="1"/>
</dbReference>
<keyword evidence="2" id="KW-0413">Isomerase</keyword>
<dbReference type="SUPFAM" id="SSF51658">
    <property type="entry name" value="Xylose isomerase-like"/>
    <property type="match status" value="1"/>
</dbReference>
<dbReference type="InterPro" id="IPR050312">
    <property type="entry name" value="IolE/XylAMocC-like"/>
</dbReference>
<organism evidence="2 3">
    <name type="scientific">Radiobacillus deserti</name>
    <dbReference type="NCBI Taxonomy" id="2594883"/>
    <lineage>
        <taxon>Bacteria</taxon>
        <taxon>Bacillati</taxon>
        <taxon>Bacillota</taxon>
        <taxon>Bacilli</taxon>
        <taxon>Bacillales</taxon>
        <taxon>Bacillaceae</taxon>
        <taxon>Radiobacillus</taxon>
    </lineage>
</organism>
<dbReference type="InterPro" id="IPR013022">
    <property type="entry name" value="Xyl_isomerase-like_TIM-brl"/>
</dbReference>
<evidence type="ECO:0000313" key="2">
    <source>
        <dbReference type="EMBL" id="QDP39055.1"/>
    </source>
</evidence>
<feature type="domain" description="Xylose isomerase-like TIM barrel" evidence="1">
    <location>
        <begin position="19"/>
        <end position="238"/>
    </location>
</feature>
<dbReference type="GO" id="GO:0016853">
    <property type="term" value="F:isomerase activity"/>
    <property type="evidence" value="ECO:0007669"/>
    <property type="project" value="UniProtKB-KW"/>
</dbReference>
<dbReference type="Gene3D" id="3.20.20.150">
    <property type="entry name" value="Divalent-metal-dependent TIM barrel enzymes"/>
    <property type="match status" value="1"/>
</dbReference>
<accession>A0A516KCB7</accession>
<dbReference type="Pfam" id="PF01261">
    <property type="entry name" value="AP_endonuc_2"/>
    <property type="match status" value="1"/>
</dbReference>
<evidence type="ECO:0000313" key="3">
    <source>
        <dbReference type="Proteomes" id="UP000315215"/>
    </source>
</evidence>